<reference evidence="2" key="2">
    <citation type="submission" date="2015-03" db="UniProtKB">
        <authorList>
            <consortium name="EnsemblPlants"/>
        </authorList>
    </citation>
    <scope>IDENTIFICATION</scope>
</reference>
<sequence>MEPFPSHSPGFVNLLASQSSPSIDVDSAEALGNSPGLVKPLERRKWGVKEDLVLISAWLNTSKDPIVANEQKRWGRVNAEVSRFVGCHEAALKEQSSGQNENDVMKAAHDIFFNDYNVKFTLEHCWRELRFDQKWRSHVKDGAKEKRKEPAPEVVLDDGDVRPPGVKASKVGKRRKHRNEAAFDRVESLLAMKNMYSKQKILDRLLAKNEETLSSQEKELKTKLIDEYLRSPTAEDLQRLLDVGEVRGFSGMIGSIDCMHWEWKNCPTAWKGQFTRGSGKPTIVLEAVASQDLWIWHAFFGLPGTLNDINVLDRSPVFDDILHGRAPKVKFKVNNHTYRMAYYLTDGIYPNWSTFIQSIPLPQGPKAEKFAQKQESVRKDVERAFGVLQSRFAIVKNPALQWDKEKIGKIMRTCVILHNMIVENERHGYAQINTCEFESEESSRTSKVTSRESIQAGDMLGMRREVRDQEKHARLKADLMENIWQKFGDEDE</sequence>
<organism evidence="2 3">
    <name type="scientific">Brassica oleracea var. oleracea</name>
    <dbReference type="NCBI Taxonomy" id="109376"/>
    <lineage>
        <taxon>Eukaryota</taxon>
        <taxon>Viridiplantae</taxon>
        <taxon>Streptophyta</taxon>
        <taxon>Embryophyta</taxon>
        <taxon>Tracheophyta</taxon>
        <taxon>Spermatophyta</taxon>
        <taxon>Magnoliopsida</taxon>
        <taxon>eudicotyledons</taxon>
        <taxon>Gunneridae</taxon>
        <taxon>Pentapetalae</taxon>
        <taxon>rosids</taxon>
        <taxon>malvids</taxon>
        <taxon>Brassicales</taxon>
        <taxon>Brassicaceae</taxon>
        <taxon>Brassiceae</taxon>
        <taxon>Brassica</taxon>
    </lineage>
</organism>
<dbReference type="AlphaFoldDB" id="A0A0D3B7B9"/>
<evidence type="ECO:0000313" key="3">
    <source>
        <dbReference type="Proteomes" id="UP000032141"/>
    </source>
</evidence>
<proteinExistence type="predicted"/>
<name>A0A0D3B7B9_BRAOL</name>
<dbReference type="PANTHER" id="PTHR47150">
    <property type="entry name" value="OS12G0169200 PROTEIN"/>
    <property type="match status" value="1"/>
</dbReference>
<dbReference type="EnsemblPlants" id="Bo3g040430.1">
    <property type="protein sequence ID" value="Bo3g040430.1"/>
    <property type="gene ID" value="Bo3g040430"/>
</dbReference>
<keyword evidence="3" id="KW-1185">Reference proteome</keyword>
<reference evidence="2 3" key="1">
    <citation type="journal article" date="2014" name="Genome Biol.">
        <title>Transcriptome and methylome profiling reveals relics of genome dominance in the mesopolyploid Brassica oleracea.</title>
        <authorList>
            <person name="Parkin I.A."/>
            <person name="Koh C."/>
            <person name="Tang H."/>
            <person name="Robinson S.J."/>
            <person name="Kagale S."/>
            <person name="Clarke W.E."/>
            <person name="Town C.D."/>
            <person name="Nixon J."/>
            <person name="Krishnakumar V."/>
            <person name="Bidwell S.L."/>
            <person name="Denoeud F."/>
            <person name="Belcram H."/>
            <person name="Links M.G."/>
            <person name="Just J."/>
            <person name="Clarke C."/>
            <person name="Bender T."/>
            <person name="Huebert T."/>
            <person name="Mason A.S."/>
            <person name="Pires J.C."/>
            <person name="Barker G."/>
            <person name="Moore J."/>
            <person name="Walley P.G."/>
            <person name="Manoli S."/>
            <person name="Batley J."/>
            <person name="Edwards D."/>
            <person name="Nelson M.N."/>
            <person name="Wang X."/>
            <person name="Paterson A.H."/>
            <person name="King G."/>
            <person name="Bancroft I."/>
            <person name="Chalhoub B."/>
            <person name="Sharpe A.G."/>
        </authorList>
    </citation>
    <scope>NUCLEOTIDE SEQUENCE</scope>
    <source>
        <strain evidence="2 3">cv. TO1000</strain>
    </source>
</reference>
<dbReference type="PANTHER" id="PTHR47150:SF5">
    <property type="entry name" value="OS07G0546750 PROTEIN"/>
    <property type="match status" value="1"/>
</dbReference>
<feature type="compositionally biased region" description="Basic and acidic residues" evidence="1">
    <location>
        <begin position="142"/>
        <end position="151"/>
    </location>
</feature>
<dbReference type="Pfam" id="PF04827">
    <property type="entry name" value="Plant_tran"/>
    <property type="match status" value="1"/>
</dbReference>
<dbReference type="HOGENOM" id="CLU_012390_5_3_1"/>
<dbReference type="Gramene" id="Bo3g040430.1">
    <property type="protein sequence ID" value="Bo3g040430.1"/>
    <property type="gene ID" value="Bo3g040430"/>
</dbReference>
<accession>A0A0D3B7B9</accession>
<evidence type="ECO:0000256" key="1">
    <source>
        <dbReference type="SAM" id="MobiDB-lite"/>
    </source>
</evidence>
<dbReference type="Proteomes" id="UP000032141">
    <property type="component" value="Chromosome C3"/>
</dbReference>
<evidence type="ECO:0000313" key="2">
    <source>
        <dbReference type="EnsemblPlants" id="Bo3g040430.1"/>
    </source>
</evidence>
<feature type="region of interest" description="Disordered" evidence="1">
    <location>
        <begin position="142"/>
        <end position="174"/>
    </location>
</feature>
<protein>
    <recommendedName>
        <fullName evidence="4">No apical meristem-associated C-terminal domain-containing protein</fullName>
    </recommendedName>
</protein>
<evidence type="ECO:0008006" key="4">
    <source>
        <dbReference type="Google" id="ProtNLM"/>
    </source>
</evidence>
<dbReference type="InterPro" id="IPR006912">
    <property type="entry name" value="Harbinger_derived_prot"/>
</dbReference>